<evidence type="ECO:0000256" key="3">
    <source>
        <dbReference type="ARBA" id="ARBA00022840"/>
    </source>
</evidence>
<dbReference type="Gene3D" id="3.40.50.300">
    <property type="entry name" value="P-loop containing nucleotide triphosphate hydrolases"/>
    <property type="match status" value="1"/>
</dbReference>
<evidence type="ECO:0000313" key="7">
    <source>
        <dbReference type="Proteomes" id="UP000326396"/>
    </source>
</evidence>
<feature type="region of interest" description="Disordered" evidence="4">
    <location>
        <begin position="47"/>
        <end position="66"/>
    </location>
</feature>
<evidence type="ECO:0000256" key="2">
    <source>
        <dbReference type="ARBA" id="ARBA00022821"/>
    </source>
</evidence>
<name>A0A5N6PZ31_9ASTR</name>
<evidence type="ECO:0000256" key="4">
    <source>
        <dbReference type="SAM" id="MobiDB-lite"/>
    </source>
</evidence>
<sequence length="536" mass="61834">MEHTIYNQIVVPVVNFLTGYITKHLGYVISSSKHVAHLKNNLKDLENEKDNVRNKTDRNNREHKEIPDGVHDWVNDVEAFMKAVESISSEGYGCLNIKTRHQAGKNACEALQRIQLFIEENDKFEWKTTMMEQLKTKANNQKMFAYIVPVVIGETPDMRSIQNDIAVRLTGKQLLEKTESERADGLCKRFKNILEVKKKRILVTLDDVWPGKIELSKIGLTCPLPNGLKLLLTSRYSDICEQIAINAHSVHVEVNVLEKQEAEDFFFHNTNVSKEDTELYETGCEIVKRCGYLPLAIHIIGKHLRSKTQYLWKTTLLRLDANDPELNVQKTIKVSYDFIQPQVDKEVLLLCGLFPDDSNIQIEVLTRYAWGLNLFDGVSTLVDVRNRIRTCVRNLINANLLINNDDIVVCVKMHDLVRAFVLDVVSERDRSWIIKHGNVTQLARRDESCKRISLTCKGMFEFPKNFEYPNLSLLQLMNGDSSLEFPEDFYKNMKKLQVIAYYDMKSPLMIPRSLHCSTNLKSVEVIQSLSYLFEYI</sequence>
<reference evidence="6 7" key="1">
    <citation type="submission" date="2019-05" db="EMBL/GenBank/DDBJ databases">
        <title>Mikania micrantha, genome provides insights into the molecular mechanism of rapid growth.</title>
        <authorList>
            <person name="Liu B."/>
        </authorList>
    </citation>
    <scope>NUCLEOTIDE SEQUENCE [LARGE SCALE GENOMIC DNA]</scope>
    <source>
        <strain evidence="6">NLD-2019</strain>
        <tissue evidence="6">Leaf</tissue>
    </source>
</reference>
<evidence type="ECO:0000256" key="1">
    <source>
        <dbReference type="ARBA" id="ARBA00022614"/>
    </source>
</evidence>
<dbReference type="GO" id="GO:0005524">
    <property type="term" value="F:ATP binding"/>
    <property type="evidence" value="ECO:0007669"/>
    <property type="project" value="UniProtKB-KW"/>
</dbReference>
<proteinExistence type="predicted"/>
<comment type="caution">
    <text evidence="6">The sequence shown here is derived from an EMBL/GenBank/DDBJ whole genome shotgun (WGS) entry which is preliminary data.</text>
</comment>
<dbReference type="SUPFAM" id="SSF52540">
    <property type="entry name" value="P-loop containing nucleoside triphosphate hydrolases"/>
    <property type="match status" value="1"/>
</dbReference>
<keyword evidence="7" id="KW-1185">Reference proteome</keyword>
<dbReference type="InterPro" id="IPR050905">
    <property type="entry name" value="Plant_NBS-LRR"/>
</dbReference>
<dbReference type="GO" id="GO:0043531">
    <property type="term" value="F:ADP binding"/>
    <property type="evidence" value="ECO:0007669"/>
    <property type="project" value="InterPro"/>
</dbReference>
<accession>A0A5N6PZ31</accession>
<dbReference type="InterPro" id="IPR042197">
    <property type="entry name" value="Apaf_helical"/>
</dbReference>
<dbReference type="OrthoDB" id="1898799at2759"/>
<dbReference type="Gene3D" id="1.10.8.430">
    <property type="entry name" value="Helical domain of apoptotic protease-activating factors"/>
    <property type="match status" value="1"/>
</dbReference>
<dbReference type="EMBL" id="SZYD01000001">
    <property type="protein sequence ID" value="KAD7476941.1"/>
    <property type="molecule type" value="Genomic_DNA"/>
</dbReference>
<keyword evidence="1" id="KW-0433">Leucine-rich repeat</keyword>
<dbReference type="PANTHER" id="PTHR33463:SF222">
    <property type="entry name" value="NB-ARC-RELATED"/>
    <property type="match status" value="1"/>
</dbReference>
<organism evidence="6 7">
    <name type="scientific">Mikania micrantha</name>
    <name type="common">bitter vine</name>
    <dbReference type="NCBI Taxonomy" id="192012"/>
    <lineage>
        <taxon>Eukaryota</taxon>
        <taxon>Viridiplantae</taxon>
        <taxon>Streptophyta</taxon>
        <taxon>Embryophyta</taxon>
        <taxon>Tracheophyta</taxon>
        <taxon>Spermatophyta</taxon>
        <taxon>Magnoliopsida</taxon>
        <taxon>eudicotyledons</taxon>
        <taxon>Gunneridae</taxon>
        <taxon>Pentapetalae</taxon>
        <taxon>asterids</taxon>
        <taxon>campanulids</taxon>
        <taxon>Asterales</taxon>
        <taxon>Asteraceae</taxon>
        <taxon>Asteroideae</taxon>
        <taxon>Heliantheae alliance</taxon>
        <taxon>Eupatorieae</taxon>
        <taxon>Mikania</taxon>
    </lineage>
</organism>
<dbReference type="Proteomes" id="UP000326396">
    <property type="component" value="Linkage Group LG1"/>
</dbReference>
<dbReference type="InterPro" id="IPR027417">
    <property type="entry name" value="P-loop_NTPase"/>
</dbReference>
<evidence type="ECO:0000259" key="5">
    <source>
        <dbReference type="Pfam" id="PF00931"/>
    </source>
</evidence>
<dbReference type="PRINTS" id="PR00364">
    <property type="entry name" value="DISEASERSIST"/>
</dbReference>
<dbReference type="AlphaFoldDB" id="A0A5N6PZ31"/>
<gene>
    <name evidence="6" type="ORF">E3N88_00077</name>
</gene>
<keyword evidence="3" id="KW-0067">ATP-binding</keyword>
<feature type="domain" description="NB-ARC" evidence="5">
    <location>
        <begin position="127"/>
        <end position="268"/>
    </location>
</feature>
<dbReference type="PANTHER" id="PTHR33463">
    <property type="entry name" value="NB-ARC DOMAIN-CONTAINING PROTEIN-RELATED"/>
    <property type="match status" value="1"/>
</dbReference>
<evidence type="ECO:0000313" key="6">
    <source>
        <dbReference type="EMBL" id="KAD7476941.1"/>
    </source>
</evidence>
<dbReference type="Pfam" id="PF00931">
    <property type="entry name" value="NB-ARC"/>
    <property type="match status" value="1"/>
</dbReference>
<protein>
    <recommendedName>
        <fullName evidence="5">NB-ARC domain-containing protein</fullName>
    </recommendedName>
</protein>
<keyword evidence="2" id="KW-0611">Plant defense</keyword>
<keyword evidence="3" id="KW-0547">Nucleotide-binding</keyword>
<dbReference type="InterPro" id="IPR002182">
    <property type="entry name" value="NB-ARC"/>
</dbReference>
<dbReference type="GO" id="GO:0006952">
    <property type="term" value="P:defense response"/>
    <property type="evidence" value="ECO:0007669"/>
    <property type="project" value="UniProtKB-KW"/>
</dbReference>